<evidence type="ECO:0000256" key="1">
    <source>
        <dbReference type="SAM" id="MobiDB-lite"/>
    </source>
</evidence>
<protein>
    <submittedName>
        <fullName evidence="2">Uncharacterized protein</fullName>
    </submittedName>
</protein>
<accession>A0AAE1D6T5</accession>
<dbReference type="EMBL" id="JAWDGP010005120">
    <property type="protein sequence ID" value="KAK3759452.1"/>
    <property type="molecule type" value="Genomic_DNA"/>
</dbReference>
<keyword evidence="3" id="KW-1185">Reference proteome</keyword>
<evidence type="ECO:0000313" key="3">
    <source>
        <dbReference type="Proteomes" id="UP001283361"/>
    </source>
</evidence>
<reference evidence="2" key="1">
    <citation type="journal article" date="2023" name="G3 (Bethesda)">
        <title>A reference genome for the long-term kleptoplast-retaining sea slug Elysia crispata morphotype clarki.</title>
        <authorList>
            <person name="Eastman K.E."/>
            <person name="Pendleton A.L."/>
            <person name="Shaikh M.A."/>
            <person name="Suttiyut T."/>
            <person name="Ogas R."/>
            <person name="Tomko P."/>
            <person name="Gavelis G."/>
            <person name="Widhalm J.R."/>
            <person name="Wisecaver J.H."/>
        </authorList>
    </citation>
    <scope>NUCLEOTIDE SEQUENCE</scope>
    <source>
        <strain evidence="2">ECLA1</strain>
    </source>
</reference>
<evidence type="ECO:0000313" key="2">
    <source>
        <dbReference type="EMBL" id="KAK3759452.1"/>
    </source>
</evidence>
<name>A0AAE1D6T5_9GAST</name>
<dbReference type="AlphaFoldDB" id="A0AAE1D6T5"/>
<feature type="region of interest" description="Disordered" evidence="1">
    <location>
        <begin position="75"/>
        <end position="103"/>
    </location>
</feature>
<sequence length="103" mass="11020">MLLTGVVVVMMMGESGLGRHLGDSLTHGHSATRPDLEKESLSCAKIVGVVSLPTLPTAAKVYNSQVTSGRQAVTTGTAASRALHQRHSRGFLSLHEHEHTDRH</sequence>
<proteinExistence type="predicted"/>
<comment type="caution">
    <text evidence="2">The sequence shown here is derived from an EMBL/GenBank/DDBJ whole genome shotgun (WGS) entry which is preliminary data.</text>
</comment>
<organism evidence="2 3">
    <name type="scientific">Elysia crispata</name>
    <name type="common">lettuce slug</name>
    <dbReference type="NCBI Taxonomy" id="231223"/>
    <lineage>
        <taxon>Eukaryota</taxon>
        <taxon>Metazoa</taxon>
        <taxon>Spiralia</taxon>
        <taxon>Lophotrochozoa</taxon>
        <taxon>Mollusca</taxon>
        <taxon>Gastropoda</taxon>
        <taxon>Heterobranchia</taxon>
        <taxon>Euthyneura</taxon>
        <taxon>Panpulmonata</taxon>
        <taxon>Sacoglossa</taxon>
        <taxon>Placobranchoidea</taxon>
        <taxon>Plakobranchidae</taxon>
        <taxon>Elysia</taxon>
    </lineage>
</organism>
<gene>
    <name evidence="2" type="ORF">RRG08_062599</name>
</gene>
<feature type="compositionally biased region" description="Basic and acidic residues" evidence="1">
    <location>
        <begin position="94"/>
        <end position="103"/>
    </location>
</feature>
<dbReference type="Proteomes" id="UP001283361">
    <property type="component" value="Unassembled WGS sequence"/>
</dbReference>